<sequence>MGEVAAAPQEPDGPKLRFRNYAVAAQEQIEHQRVEPARVPEFKEVKVDVAAVLGDDPEEVLVNVAPKKANWDLRRDIADKLARLERRTQAAMINLMQAERGEEGDANNKP</sequence>
<dbReference type="EMBL" id="GL433860">
    <property type="protein sequence ID" value="EFN51770.1"/>
    <property type="molecule type" value="Genomic_DNA"/>
</dbReference>
<dbReference type="Proteomes" id="UP000008141">
    <property type="component" value="Unassembled WGS sequence"/>
</dbReference>
<reference evidence="1 2" key="1">
    <citation type="journal article" date="2010" name="Plant Cell">
        <title>The Chlorella variabilis NC64A genome reveals adaptation to photosymbiosis, coevolution with viruses, and cryptic sex.</title>
        <authorList>
            <person name="Blanc G."/>
            <person name="Duncan G."/>
            <person name="Agarkova I."/>
            <person name="Borodovsky M."/>
            <person name="Gurnon J."/>
            <person name="Kuo A."/>
            <person name="Lindquist E."/>
            <person name="Lucas S."/>
            <person name="Pangilinan J."/>
            <person name="Polle J."/>
            <person name="Salamov A."/>
            <person name="Terry A."/>
            <person name="Yamada T."/>
            <person name="Dunigan D.D."/>
            <person name="Grigoriev I.V."/>
            <person name="Claverie J.M."/>
            <person name="Van Etten J.L."/>
        </authorList>
    </citation>
    <scope>NUCLEOTIDE SEQUENCE [LARGE SCALE GENOMIC DNA]</scope>
    <source>
        <strain evidence="1 2">NC64A</strain>
    </source>
</reference>
<dbReference type="Pfam" id="PF08315">
    <property type="entry name" value="cwf18"/>
    <property type="match status" value="1"/>
</dbReference>
<proteinExistence type="predicted"/>
<dbReference type="FunCoup" id="E1ZQT0">
    <property type="interactions" value="1656"/>
</dbReference>
<dbReference type="PANTHER" id="PTHR31551">
    <property type="entry name" value="PRE-MRNA-SPLICING FACTOR CWF18"/>
    <property type="match status" value="1"/>
</dbReference>
<protein>
    <recommendedName>
        <fullName evidence="3">Cwf18 pre-mRNA splicing factor</fullName>
    </recommendedName>
</protein>
<dbReference type="STRING" id="554065.E1ZQT0"/>
<dbReference type="eggNOG" id="KOG3407">
    <property type="taxonomic scope" value="Eukaryota"/>
</dbReference>
<dbReference type="KEGG" id="cvr:CHLNCDRAFT_139725"/>
<keyword evidence="2" id="KW-1185">Reference proteome</keyword>
<organism evidence="2">
    <name type="scientific">Chlorella variabilis</name>
    <name type="common">Green alga</name>
    <dbReference type="NCBI Taxonomy" id="554065"/>
    <lineage>
        <taxon>Eukaryota</taxon>
        <taxon>Viridiplantae</taxon>
        <taxon>Chlorophyta</taxon>
        <taxon>core chlorophytes</taxon>
        <taxon>Trebouxiophyceae</taxon>
        <taxon>Chlorellales</taxon>
        <taxon>Chlorellaceae</taxon>
        <taxon>Chlorella clade</taxon>
        <taxon>Chlorella</taxon>
    </lineage>
</organism>
<dbReference type="InParanoid" id="E1ZQT0"/>
<dbReference type="GO" id="GO:0005684">
    <property type="term" value="C:U2-type spliceosomal complex"/>
    <property type="evidence" value="ECO:0007669"/>
    <property type="project" value="TreeGrafter"/>
</dbReference>
<evidence type="ECO:0000313" key="1">
    <source>
        <dbReference type="EMBL" id="EFN51770.1"/>
    </source>
</evidence>
<gene>
    <name evidence="1" type="ORF">CHLNCDRAFT_139725</name>
</gene>
<accession>E1ZQT0</accession>
<dbReference type="InterPro" id="IPR013169">
    <property type="entry name" value="mRNA_splic_Cwf18-like"/>
</dbReference>
<dbReference type="AlphaFoldDB" id="E1ZQT0"/>
<dbReference type="RefSeq" id="XP_005843872.1">
    <property type="nucleotide sequence ID" value="XM_005843810.1"/>
</dbReference>
<dbReference type="GO" id="GO:0071014">
    <property type="term" value="C:post-mRNA release spliceosomal complex"/>
    <property type="evidence" value="ECO:0007669"/>
    <property type="project" value="TreeGrafter"/>
</dbReference>
<dbReference type="GeneID" id="17351201"/>
<evidence type="ECO:0008006" key="3">
    <source>
        <dbReference type="Google" id="ProtNLM"/>
    </source>
</evidence>
<dbReference type="OrthoDB" id="10261348at2759"/>
<evidence type="ECO:0000313" key="2">
    <source>
        <dbReference type="Proteomes" id="UP000008141"/>
    </source>
</evidence>
<name>E1ZQT0_CHLVA</name>
<dbReference type="PANTHER" id="PTHR31551:SF1">
    <property type="entry name" value="COILED-COIL DOMAIN-CONTAINING PROTEIN 12"/>
    <property type="match status" value="1"/>
</dbReference>